<reference evidence="2" key="1">
    <citation type="submission" date="2022-07" db="EMBL/GenBank/DDBJ databases">
        <title>Genome analysis of Parmales, a sister group of diatoms, reveals the evolutionary specialization of diatoms from phago-mixotrophs to photoautotrophs.</title>
        <authorList>
            <person name="Ban H."/>
            <person name="Sato S."/>
            <person name="Yoshikawa S."/>
            <person name="Kazumasa Y."/>
            <person name="Nakamura Y."/>
            <person name="Ichinomiya M."/>
            <person name="Saitoh K."/>
            <person name="Sato N."/>
            <person name="Blanc-Mathieu R."/>
            <person name="Endo H."/>
            <person name="Kuwata A."/>
            <person name="Ogata H."/>
        </authorList>
    </citation>
    <scope>NUCLEOTIDE SEQUENCE</scope>
</reference>
<feature type="non-terminal residue" evidence="2">
    <location>
        <position position="1"/>
    </location>
</feature>
<feature type="compositionally biased region" description="Basic and acidic residues" evidence="1">
    <location>
        <begin position="102"/>
        <end position="113"/>
    </location>
</feature>
<keyword evidence="3" id="KW-1185">Reference proteome</keyword>
<evidence type="ECO:0000313" key="3">
    <source>
        <dbReference type="Proteomes" id="UP001165082"/>
    </source>
</evidence>
<proteinExistence type="predicted"/>
<dbReference type="Proteomes" id="UP001165082">
    <property type="component" value="Unassembled WGS sequence"/>
</dbReference>
<gene>
    <name evidence="2" type="ORF">TrRE_jg504</name>
</gene>
<feature type="compositionally biased region" description="Basic and acidic residues" evidence="1">
    <location>
        <begin position="123"/>
        <end position="132"/>
    </location>
</feature>
<feature type="compositionally biased region" description="Gly residues" evidence="1">
    <location>
        <begin position="29"/>
        <end position="45"/>
    </location>
</feature>
<evidence type="ECO:0000313" key="2">
    <source>
        <dbReference type="EMBL" id="GMI24718.1"/>
    </source>
</evidence>
<dbReference type="AlphaFoldDB" id="A0A9W7FZ69"/>
<evidence type="ECO:0000256" key="1">
    <source>
        <dbReference type="SAM" id="MobiDB-lite"/>
    </source>
</evidence>
<name>A0A9W7FZ69_9STRA</name>
<sequence>SFDTAEDNMSHLAGASWEDIEEVEAKWMGTGGGTNKGLGGQGSGQRGMRQRNSSSSLTRPASPPSTPLFRTTSENSIVFLDHSLSFPDNTMTPSPPSSPTFPHDHHFGHEKRSNSNPMKVNRRSAESKEKKGSQLRTRQRAAKHKDLNAALSTSPVKESGVSFPPDNFPRALSLESYQSQSSTDSLKTSPPRGGSEGPFTPRMQNLNGMNSPPPTFGLGHSSDSMIGFSSLSSSEGIGERQISTLSGNSREVRTQGGKGRTIGQAFEECRNPNKKRSGFNMPTT</sequence>
<feature type="compositionally biased region" description="Low complexity" evidence="1">
    <location>
        <begin position="46"/>
        <end position="56"/>
    </location>
</feature>
<accession>A0A9W7FZ69</accession>
<feature type="region of interest" description="Disordered" evidence="1">
    <location>
        <begin position="1"/>
        <end position="284"/>
    </location>
</feature>
<dbReference type="EMBL" id="BRXZ01008328">
    <property type="protein sequence ID" value="GMI24718.1"/>
    <property type="molecule type" value="Genomic_DNA"/>
</dbReference>
<protein>
    <submittedName>
        <fullName evidence="2">Uncharacterized protein</fullName>
    </submittedName>
</protein>
<feature type="compositionally biased region" description="Polar residues" evidence="1">
    <location>
        <begin position="175"/>
        <end position="188"/>
    </location>
</feature>
<organism evidence="2 3">
    <name type="scientific">Triparma retinervis</name>
    <dbReference type="NCBI Taxonomy" id="2557542"/>
    <lineage>
        <taxon>Eukaryota</taxon>
        <taxon>Sar</taxon>
        <taxon>Stramenopiles</taxon>
        <taxon>Ochrophyta</taxon>
        <taxon>Bolidophyceae</taxon>
        <taxon>Parmales</taxon>
        <taxon>Triparmaceae</taxon>
        <taxon>Triparma</taxon>
    </lineage>
</organism>
<comment type="caution">
    <text evidence="2">The sequence shown here is derived from an EMBL/GenBank/DDBJ whole genome shotgun (WGS) entry which is preliminary data.</text>
</comment>
<feature type="compositionally biased region" description="Polar residues" evidence="1">
    <location>
        <begin position="221"/>
        <end position="249"/>
    </location>
</feature>